<evidence type="ECO:0000313" key="2">
    <source>
        <dbReference type="EMBL" id="QBJ02746.1"/>
    </source>
</evidence>
<dbReference type="InterPro" id="IPR024413">
    <property type="entry name" value="Phage_phiKZ_Orf92_int-head"/>
</dbReference>
<evidence type="ECO:0000256" key="1">
    <source>
        <dbReference type="SAM" id="MobiDB-lite"/>
    </source>
</evidence>
<name>A0A481W4N4_9CAUD</name>
<protein>
    <submittedName>
        <fullName evidence="2">Virion structural protein</fullName>
    </submittedName>
</protein>
<dbReference type="Proteomes" id="UP000294134">
    <property type="component" value="Segment"/>
</dbReference>
<feature type="region of interest" description="Disordered" evidence="1">
    <location>
        <begin position="558"/>
        <end position="584"/>
    </location>
</feature>
<reference evidence="2 3" key="1">
    <citation type="submission" date="2019-02" db="EMBL/GenBank/DDBJ databases">
        <authorList>
            <person name="Frampton R.A."/>
            <person name="Wojtus J.K."/>
            <person name="Fineran P.C."/>
            <person name="Hendrickson H.L."/>
        </authorList>
    </citation>
    <scope>NUCLEOTIDE SEQUENCE [LARGE SCALE GENOMIC DNA]</scope>
</reference>
<feature type="region of interest" description="Disordered" evidence="1">
    <location>
        <begin position="34"/>
        <end position="92"/>
    </location>
</feature>
<dbReference type="Pfam" id="PF12699">
    <property type="entry name" value="phiKZ_IP"/>
    <property type="match status" value="1"/>
</dbReference>
<proteinExistence type="predicted"/>
<gene>
    <name evidence="2" type="ORF">PSA21_220</name>
</gene>
<feature type="compositionally biased region" description="Basic and acidic residues" evidence="1">
    <location>
        <begin position="34"/>
        <end position="53"/>
    </location>
</feature>
<accession>A0A481W4N4</accession>
<organism evidence="2 3">
    <name type="scientific">Pseudomonas phage Psa21</name>
    <dbReference type="NCBI Taxonomy" id="2530023"/>
    <lineage>
        <taxon>Viruses</taxon>
        <taxon>Duplodnaviria</taxon>
        <taxon>Heunggongvirae</taxon>
        <taxon>Uroviricota</taxon>
        <taxon>Caudoviricetes</taxon>
        <taxon>Chimalliviridae</taxon>
        <taxon>Tepukevirus</taxon>
        <taxon>Tepukevirus Psa21</taxon>
    </lineage>
</organism>
<keyword evidence="3" id="KW-1185">Reference proteome</keyword>
<evidence type="ECO:0000313" key="3">
    <source>
        <dbReference type="Proteomes" id="UP000294134"/>
    </source>
</evidence>
<dbReference type="EMBL" id="MK552327">
    <property type="protein sequence ID" value="QBJ02746.1"/>
    <property type="molecule type" value="Genomic_DNA"/>
</dbReference>
<sequence>MAKPTTKAAVKPATKKRFVDAMGLLASMESVAIAEDKKVSVDAPVQKDNKDDVCAPNPNEEVDASAQNTPTKELKDTTQDGTAHTQDVGKVKVTETTDAGNAEEVDSVSNKTPDAVKAGEKDLTTGVVSQEDSIEANEAEHIAPKEADDAVMNIEQAVEDLEATGITVGSDTALQKAEAVGNDLENINKVEAALEQFQTMLVGMRKRGKKPTHEVAQAIKIALESHDRVFFRPIVSSLEDFARPDTQLVASKGLEAAITDKLKDLGKAAGNAVVKLVHMLIDAWNHFTRDTPKLIEELTKITKELQTAKLEGGASHDIKGAGRLMINGNFIGDSVEVARNVEKTSRELLVEWPQALIKLATTVEGKGKEVVATEDANNTDAIEEAAQTALEATFGQFKQVDSGEAPSSLSNFPIVTRSPILPGNKAMFIGVQDGTNASVNIASSTFMKFDFASTGDVDQATESVQVPSAERAIATINAVKEIVGNLIGKDTSMAALKSLGKTLTSDAGTKQGDVVRGAIQAALMQHRMYMGYLTSLVKAYIGFYRQLLDKVSTGTEVATKTDGKVGATDGKSKDHEEESVVSTQ</sequence>